<evidence type="ECO:0000256" key="6">
    <source>
        <dbReference type="ARBA" id="ARBA00022692"/>
    </source>
</evidence>
<protein>
    <recommendedName>
        <fullName evidence="3">Store-operated calcium entry-associated regulatory factor</fullName>
    </recommendedName>
    <alternativeName>
        <fullName evidence="13">Transmembrane protein 66</fullName>
    </alternativeName>
</protein>
<dbReference type="AlphaFoldDB" id="A0AAV8UJK6"/>
<keyword evidence="11" id="KW-0406">Ion transport</keyword>
<dbReference type="GO" id="GO:0006816">
    <property type="term" value="P:calcium ion transport"/>
    <property type="evidence" value="ECO:0007669"/>
    <property type="project" value="UniProtKB-KW"/>
</dbReference>
<keyword evidence="6 14" id="KW-0812">Transmembrane</keyword>
<keyword evidence="5" id="KW-0109">Calcium transport</keyword>
<comment type="caution">
    <text evidence="16">The sequence shown here is derived from an EMBL/GenBank/DDBJ whole genome shotgun (WGS) entry which is preliminary data.</text>
</comment>
<evidence type="ECO:0000256" key="4">
    <source>
        <dbReference type="ARBA" id="ARBA00022448"/>
    </source>
</evidence>
<evidence type="ECO:0000313" key="17">
    <source>
        <dbReference type="Proteomes" id="UP001157974"/>
    </source>
</evidence>
<keyword evidence="7 15" id="KW-0732">Signal</keyword>
<evidence type="ECO:0000256" key="10">
    <source>
        <dbReference type="ARBA" id="ARBA00022989"/>
    </source>
</evidence>
<evidence type="ECO:0000256" key="1">
    <source>
        <dbReference type="ARBA" id="ARBA00004115"/>
    </source>
</evidence>
<reference evidence="16 17" key="1">
    <citation type="journal article" date="2023" name="Nat. Commun.">
        <title>Origin of minicircular mitochondrial genomes in red algae.</title>
        <authorList>
            <person name="Lee Y."/>
            <person name="Cho C.H."/>
            <person name="Lee Y.M."/>
            <person name="Park S.I."/>
            <person name="Yang J.H."/>
            <person name="West J.A."/>
            <person name="Bhattacharya D."/>
            <person name="Yoon H.S."/>
        </authorList>
    </citation>
    <scope>NUCLEOTIDE SEQUENCE [LARGE SCALE GENOMIC DNA]</scope>
    <source>
        <strain evidence="16 17">CCMP1338</strain>
        <tissue evidence="16">Whole cell</tissue>
    </source>
</reference>
<name>A0AAV8UJK6_9RHOD</name>
<accession>A0AAV8UJK6</accession>
<evidence type="ECO:0000256" key="15">
    <source>
        <dbReference type="SAM" id="SignalP"/>
    </source>
</evidence>
<feature type="chain" id="PRO_5043731667" description="Store-operated calcium entry-associated regulatory factor" evidence="15">
    <location>
        <begin position="21"/>
        <end position="184"/>
    </location>
</feature>
<proteinExistence type="inferred from homology"/>
<evidence type="ECO:0000256" key="9">
    <source>
        <dbReference type="ARBA" id="ARBA00022837"/>
    </source>
</evidence>
<feature type="transmembrane region" description="Helical" evidence="14">
    <location>
        <begin position="146"/>
        <end position="166"/>
    </location>
</feature>
<evidence type="ECO:0000256" key="8">
    <source>
        <dbReference type="ARBA" id="ARBA00022824"/>
    </source>
</evidence>
<evidence type="ECO:0000256" key="13">
    <source>
        <dbReference type="ARBA" id="ARBA00031116"/>
    </source>
</evidence>
<evidence type="ECO:0000256" key="14">
    <source>
        <dbReference type="SAM" id="Phobius"/>
    </source>
</evidence>
<evidence type="ECO:0000256" key="2">
    <source>
        <dbReference type="ARBA" id="ARBA00006833"/>
    </source>
</evidence>
<feature type="signal peptide" evidence="15">
    <location>
        <begin position="1"/>
        <end position="20"/>
    </location>
</feature>
<comment type="similarity">
    <text evidence="2">Belongs to the SARAF family.</text>
</comment>
<dbReference type="Proteomes" id="UP001157974">
    <property type="component" value="Unassembled WGS sequence"/>
</dbReference>
<evidence type="ECO:0000313" key="16">
    <source>
        <dbReference type="EMBL" id="KAJ8902735.1"/>
    </source>
</evidence>
<evidence type="ECO:0000256" key="12">
    <source>
        <dbReference type="ARBA" id="ARBA00023136"/>
    </source>
</evidence>
<sequence length="184" mass="20924">MMRFVLFWVGACLLVVGGLTEDDLELLSETRSKSDKVLEQGISSLIFDQRKTTTGRRASPRPQLQCIGGSARGYWWKYPKLVRCTNMGYDGSSVTWKCEGELKDNLNFGFTQVVCEGYSSADDDYVLVGSCGLEYTLYFSTFTVNWVHVTTISFLVFLMLMGYLFVRHYASAIIPKRAHYQEIN</sequence>
<keyword evidence="4" id="KW-0813">Transport</keyword>
<keyword evidence="17" id="KW-1185">Reference proteome</keyword>
<dbReference type="GO" id="GO:0005789">
    <property type="term" value="C:endoplasmic reticulum membrane"/>
    <property type="evidence" value="ECO:0007669"/>
    <property type="project" value="UniProtKB-SubCell"/>
</dbReference>
<evidence type="ECO:0000256" key="3">
    <source>
        <dbReference type="ARBA" id="ARBA00016584"/>
    </source>
</evidence>
<evidence type="ECO:0000256" key="5">
    <source>
        <dbReference type="ARBA" id="ARBA00022568"/>
    </source>
</evidence>
<evidence type="ECO:0000256" key="7">
    <source>
        <dbReference type="ARBA" id="ARBA00022729"/>
    </source>
</evidence>
<keyword evidence="12 14" id="KW-0472">Membrane</keyword>
<dbReference type="PANTHER" id="PTHR15929:SF0">
    <property type="entry name" value="STORE-OPERATED CALCIUM ENTRY-ASSOCIATED REGULATORY FACTOR"/>
    <property type="match status" value="1"/>
</dbReference>
<keyword evidence="8" id="KW-0256">Endoplasmic reticulum</keyword>
<keyword evidence="9" id="KW-0106">Calcium</keyword>
<keyword evidence="10 14" id="KW-1133">Transmembrane helix</keyword>
<dbReference type="PANTHER" id="PTHR15929">
    <property type="entry name" value="STORE-OPERATED CALCIUM ENTRY-ASSOCIATED REGULATORY FACTOR"/>
    <property type="match status" value="1"/>
</dbReference>
<comment type="subcellular location">
    <subcellularLocation>
        <location evidence="1">Endoplasmic reticulum membrane</location>
        <topology evidence="1">Single-pass type I membrane protein</topology>
    </subcellularLocation>
</comment>
<dbReference type="EMBL" id="JAMWBK010000008">
    <property type="protein sequence ID" value="KAJ8902735.1"/>
    <property type="molecule type" value="Genomic_DNA"/>
</dbReference>
<gene>
    <name evidence="16" type="ORF">NDN08_006055</name>
</gene>
<organism evidence="16 17">
    <name type="scientific">Rhodosorus marinus</name>
    <dbReference type="NCBI Taxonomy" id="101924"/>
    <lineage>
        <taxon>Eukaryota</taxon>
        <taxon>Rhodophyta</taxon>
        <taxon>Stylonematophyceae</taxon>
        <taxon>Stylonematales</taxon>
        <taxon>Stylonemataceae</taxon>
        <taxon>Rhodosorus</taxon>
    </lineage>
</organism>
<dbReference type="Pfam" id="PF06682">
    <property type="entry name" value="SARAF"/>
    <property type="match status" value="1"/>
</dbReference>
<dbReference type="InterPro" id="IPR009567">
    <property type="entry name" value="SARAF"/>
</dbReference>
<evidence type="ECO:0000256" key="11">
    <source>
        <dbReference type="ARBA" id="ARBA00023065"/>
    </source>
</evidence>
<dbReference type="GO" id="GO:2001256">
    <property type="term" value="P:regulation of store-operated calcium entry"/>
    <property type="evidence" value="ECO:0007669"/>
    <property type="project" value="InterPro"/>
</dbReference>